<dbReference type="RefSeq" id="XP_018037739.1">
    <property type="nucleotide sequence ID" value="XM_018181412.1"/>
</dbReference>
<dbReference type="GeneID" id="28764898"/>
<dbReference type="SMART" id="SM00066">
    <property type="entry name" value="GAL4"/>
    <property type="match status" value="1"/>
</dbReference>
<dbReference type="CDD" id="cd12148">
    <property type="entry name" value="fungal_TF_MHR"/>
    <property type="match status" value="1"/>
</dbReference>
<dbReference type="InParanoid" id="A0A177CIM4"/>
<feature type="coiled-coil region" evidence="2">
    <location>
        <begin position="481"/>
        <end position="508"/>
    </location>
</feature>
<keyword evidence="1" id="KW-0539">Nucleus</keyword>
<organism evidence="5 6">
    <name type="scientific">Paraphaeosphaeria sporulosa</name>
    <dbReference type="NCBI Taxonomy" id="1460663"/>
    <lineage>
        <taxon>Eukaryota</taxon>
        <taxon>Fungi</taxon>
        <taxon>Dikarya</taxon>
        <taxon>Ascomycota</taxon>
        <taxon>Pezizomycotina</taxon>
        <taxon>Dothideomycetes</taxon>
        <taxon>Pleosporomycetidae</taxon>
        <taxon>Pleosporales</taxon>
        <taxon>Massarineae</taxon>
        <taxon>Didymosphaeriaceae</taxon>
        <taxon>Paraphaeosphaeria</taxon>
    </lineage>
</organism>
<dbReference type="EMBL" id="KV441551">
    <property type="protein sequence ID" value="OAG07374.1"/>
    <property type="molecule type" value="Genomic_DNA"/>
</dbReference>
<feature type="region of interest" description="Disordered" evidence="3">
    <location>
        <begin position="79"/>
        <end position="101"/>
    </location>
</feature>
<evidence type="ECO:0000313" key="6">
    <source>
        <dbReference type="Proteomes" id="UP000077069"/>
    </source>
</evidence>
<dbReference type="InterPro" id="IPR036864">
    <property type="entry name" value="Zn2-C6_fun-type_DNA-bd_sf"/>
</dbReference>
<dbReference type="PANTHER" id="PTHR46910">
    <property type="entry name" value="TRANSCRIPTION FACTOR PDR1"/>
    <property type="match status" value="1"/>
</dbReference>
<evidence type="ECO:0000259" key="4">
    <source>
        <dbReference type="PROSITE" id="PS50048"/>
    </source>
</evidence>
<keyword evidence="2" id="KW-0175">Coiled coil</keyword>
<protein>
    <recommendedName>
        <fullName evidence="4">Zn(2)-C6 fungal-type domain-containing protein</fullName>
    </recommendedName>
</protein>
<dbReference type="InterPro" id="IPR001138">
    <property type="entry name" value="Zn2Cys6_DnaBD"/>
</dbReference>
<evidence type="ECO:0000256" key="2">
    <source>
        <dbReference type="SAM" id="Coils"/>
    </source>
</evidence>
<evidence type="ECO:0000256" key="1">
    <source>
        <dbReference type="ARBA" id="ARBA00023242"/>
    </source>
</evidence>
<dbReference type="OrthoDB" id="2534600at2759"/>
<dbReference type="Pfam" id="PF00172">
    <property type="entry name" value="Zn_clus"/>
    <property type="match status" value="1"/>
</dbReference>
<gene>
    <name evidence="5" type="ORF">CC84DRAFT_1195584</name>
</gene>
<dbReference type="PROSITE" id="PS00463">
    <property type="entry name" value="ZN2_CY6_FUNGAL_1"/>
    <property type="match status" value="1"/>
</dbReference>
<feature type="compositionally biased region" description="Low complexity" evidence="3">
    <location>
        <begin position="83"/>
        <end position="101"/>
    </location>
</feature>
<dbReference type="PANTHER" id="PTHR46910:SF40">
    <property type="entry name" value="ZN(II)2CYS6 TRANSCRIPTION FACTOR (EUROFUNG)"/>
    <property type="match status" value="1"/>
</dbReference>
<name>A0A177CIM4_9PLEO</name>
<dbReference type="InterPro" id="IPR050987">
    <property type="entry name" value="AtrR-like"/>
</dbReference>
<dbReference type="CDD" id="cd00067">
    <property type="entry name" value="GAL4"/>
    <property type="match status" value="1"/>
</dbReference>
<evidence type="ECO:0000256" key="3">
    <source>
        <dbReference type="SAM" id="MobiDB-lite"/>
    </source>
</evidence>
<dbReference type="Proteomes" id="UP000077069">
    <property type="component" value="Unassembled WGS sequence"/>
</dbReference>
<dbReference type="SUPFAM" id="SSF57701">
    <property type="entry name" value="Zn2/Cys6 DNA-binding domain"/>
    <property type="match status" value="1"/>
</dbReference>
<keyword evidence="6" id="KW-1185">Reference proteome</keyword>
<accession>A0A177CIM4</accession>
<dbReference type="AlphaFoldDB" id="A0A177CIM4"/>
<evidence type="ECO:0000313" key="5">
    <source>
        <dbReference type="EMBL" id="OAG07374.1"/>
    </source>
</evidence>
<dbReference type="STRING" id="1460663.A0A177CIM4"/>
<reference evidence="5 6" key="1">
    <citation type="submission" date="2016-05" db="EMBL/GenBank/DDBJ databases">
        <title>Comparative analysis of secretome profiles of manganese(II)-oxidizing ascomycete fungi.</title>
        <authorList>
            <consortium name="DOE Joint Genome Institute"/>
            <person name="Zeiner C.A."/>
            <person name="Purvine S.O."/>
            <person name="Zink E.M."/>
            <person name="Wu S."/>
            <person name="Pasa-Tolic L."/>
            <person name="Chaput D.L."/>
            <person name="Haridas S."/>
            <person name="Grigoriev I.V."/>
            <person name="Santelli C.M."/>
            <person name="Hansel C.M."/>
        </authorList>
    </citation>
    <scope>NUCLEOTIDE SEQUENCE [LARGE SCALE GENOMIC DNA]</scope>
    <source>
        <strain evidence="5 6">AP3s5-JAC2a</strain>
    </source>
</reference>
<dbReference type="Gene3D" id="4.10.240.10">
    <property type="entry name" value="Zn(2)-C6 fungal-type DNA-binding domain"/>
    <property type="match status" value="1"/>
</dbReference>
<dbReference type="GO" id="GO:0008270">
    <property type="term" value="F:zinc ion binding"/>
    <property type="evidence" value="ECO:0007669"/>
    <property type="project" value="InterPro"/>
</dbReference>
<dbReference type="PROSITE" id="PS50048">
    <property type="entry name" value="ZN2_CY6_FUNGAL_2"/>
    <property type="match status" value="1"/>
</dbReference>
<dbReference type="GO" id="GO:0000981">
    <property type="term" value="F:DNA-binding transcription factor activity, RNA polymerase II-specific"/>
    <property type="evidence" value="ECO:0007669"/>
    <property type="project" value="InterPro"/>
</dbReference>
<sequence length="512" mass="57462">MNEKEKPRQNDNNPTGRVRSTAACDACRARKVRCIYLPDKIKCSMCTELGVECTQVRPRKKRGPKNRYVESLRARLDVEPGIDPSFGDSPDLSSPSLPATSPQSISCDIEHIASLPVLQQLVEDWFGWIHPVAPIFHRAQILDRIMQAQTANNGSDPSFLILVASLCAAVVASLRRRRGLYGAVTVDGCFDTAERLGLWDRHRRISLEWVLAMYNFTSATHHEQGIGSPLAHRLSAETAMGVKYLLYHDFDQMSILDQQVLKRLYWLIYAAQCTFDMHGWPLLVLRQAYEQVNALIPLDVPVEGLVEGISEASHAFPSQSYIPGLNALARLFLIWQASQSVPIKTMEHLQESMKQAQQALADLPPQLKWRSRPGSPMNGEDRVVDGDFGTDVQTVNLKVTQLHIRANLLEQMNGLARAQNVLLTPTFISEERHRVVDELLDLLYHMPNEVFDANGYSVVPKIRDIGGALLDEVRTGVFGANQQASLNLNRLLAKLEELDVRCQEDQLQGNFI</sequence>
<proteinExistence type="predicted"/>
<feature type="domain" description="Zn(2)-C6 fungal-type" evidence="4">
    <location>
        <begin position="23"/>
        <end position="55"/>
    </location>
</feature>